<comment type="caution">
    <text evidence="2">The sequence shown here is derived from an EMBL/GenBank/DDBJ whole genome shotgun (WGS) entry which is preliminary data.</text>
</comment>
<dbReference type="Proteomes" id="UP001151760">
    <property type="component" value="Unassembled WGS sequence"/>
</dbReference>
<feature type="region of interest" description="Disordered" evidence="1">
    <location>
        <begin position="1"/>
        <end position="85"/>
    </location>
</feature>
<protein>
    <submittedName>
        <fullName evidence="2">Uncharacterized protein</fullName>
    </submittedName>
</protein>
<sequence length="597" mass="69056">MHDGLERATTTASSLEAEQGSGNISKTQTKATPSRLSSPRTSSEGGLGCHFTMGDSPIQARPERLSNLPNEPLLEEGNTSRSGEGSMQLLELMEICIKLSDKVTTLEDELRSTKTFYNKSFITLTKRVKKLDNKLKLKRRSTIVNSLEDEESSLDIEDPSKQGRMIEEIDQDKNVNLVKSSKQGEAHETTEHGMESDVYFSTASPQNDDDKITLAKTSVNIKRSAVKDKGKAIMQESEPPKKIQKIEMIQIGHDEESAQKLHAKELAKSTAIQEQEKYDFEKALELQKYHTLQNRSFFVAEIKKNMCMYLKNQGGYKLSHFKGMKYEEIRLIFEKVWDQNQAFVPKDSEIKKEVMKRSGFIQKQSTKEEKEKKKDEKSLKQVEEETIQKEYVIPEQVVKERSRKAEGRLKRKASKPREDKDKRQKKQDDPEKLMEYVEVIYDSEEVISVTPLVVKSLIMLNDFDREDLIVLYRLFNEKYASIRPGFDDLMLWGDMKVMFEPDSDEQFRKNIKVVELIEWILYDSCDITHWMLGEVSILMIVEKKLSTYTRFIKECFDGKLHVEFNVTKIDMKAFKVYQVLYLINEDSVFGSILSRII</sequence>
<evidence type="ECO:0000313" key="3">
    <source>
        <dbReference type="Proteomes" id="UP001151760"/>
    </source>
</evidence>
<keyword evidence="3" id="KW-1185">Reference proteome</keyword>
<accession>A0ABQ5GHG1</accession>
<reference evidence="2" key="1">
    <citation type="journal article" date="2022" name="Int. J. Mol. Sci.">
        <title>Draft Genome of Tanacetum Coccineum: Genomic Comparison of Closely Related Tanacetum-Family Plants.</title>
        <authorList>
            <person name="Yamashiro T."/>
            <person name="Shiraishi A."/>
            <person name="Nakayama K."/>
            <person name="Satake H."/>
        </authorList>
    </citation>
    <scope>NUCLEOTIDE SEQUENCE</scope>
</reference>
<proteinExistence type="predicted"/>
<reference evidence="2" key="2">
    <citation type="submission" date="2022-01" db="EMBL/GenBank/DDBJ databases">
        <authorList>
            <person name="Yamashiro T."/>
            <person name="Shiraishi A."/>
            <person name="Satake H."/>
            <person name="Nakayama K."/>
        </authorList>
    </citation>
    <scope>NUCLEOTIDE SEQUENCE</scope>
</reference>
<gene>
    <name evidence="2" type="ORF">Tco_1041092</name>
</gene>
<feature type="compositionally biased region" description="Basic and acidic residues" evidence="1">
    <location>
        <begin position="415"/>
        <end position="429"/>
    </location>
</feature>
<organism evidence="2 3">
    <name type="scientific">Tanacetum coccineum</name>
    <dbReference type="NCBI Taxonomy" id="301880"/>
    <lineage>
        <taxon>Eukaryota</taxon>
        <taxon>Viridiplantae</taxon>
        <taxon>Streptophyta</taxon>
        <taxon>Embryophyta</taxon>
        <taxon>Tracheophyta</taxon>
        <taxon>Spermatophyta</taxon>
        <taxon>Magnoliopsida</taxon>
        <taxon>eudicotyledons</taxon>
        <taxon>Gunneridae</taxon>
        <taxon>Pentapetalae</taxon>
        <taxon>asterids</taxon>
        <taxon>campanulids</taxon>
        <taxon>Asterales</taxon>
        <taxon>Asteraceae</taxon>
        <taxon>Asteroideae</taxon>
        <taxon>Anthemideae</taxon>
        <taxon>Anthemidinae</taxon>
        <taxon>Tanacetum</taxon>
    </lineage>
</organism>
<feature type="region of interest" description="Disordered" evidence="1">
    <location>
        <begin position="402"/>
        <end position="429"/>
    </location>
</feature>
<feature type="compositionally biased region" description="Polar residues" evidence="1">
    <location>
        <begin position="8"/>
        <end position="31"/>
    </location>
</feature>
<dbReference type="EMBL" id="BQNB010018435">
    <property type="protein sequence ID" value="GJT74367.1"/>
    <property type="molecule type" value="Genomic_DNA"/>
</dbReference>
<feature type="compositionally biased region" description="Low complexity" evidence="1">
    <location>
        <begin position="65"/>
        <end position="77"/>
    </location>
</feature>
<evidence type="ECO:0000256" key="1">
    <source>
        <dbReference type="SAM" id="MobiDB-lite"/>
    </source>
</evidence>
<evidence type="ECO:0000313" key="2">
    <source>
        <dbReference type="EMBL" id="GJT74367.1"/>
    </source>
</evidence>
<name>A0ABQ5GHG1_9ASTR</name>
<feature type="compositionally biased region" description="Low complexity" evidence="1">
    <location>
        <begin position="32"/>
        <end position="43"/>
    </location>
</feature>